<name>A0ABP9KKS1_9NOCA</name>
<comment type="subcellular location">
    <subcellularLocation>
        <location evidence="1">Membrane</location>
        <topology evidence="1">Multi-pass membrane protein</topology>
    </subcellularLocation>
</comment>
<keyword evidence="4 10" id="KW-0812">Transmembrane</keyword>
<keyword evidence="3" id="KW-0808">Transferase</keyword>
<gene>
    <name evidence="11" type="ORF">GCM10023318_38310</name>
</gene>
<dbReference type="Proteomes" id="UP001500603">
    <property type="component" value="Unassembled WGS sequence"/>
</dbReference>
<feature type="compositionally biased region" description="Polar residues" evidence="9">
    <location>
        <begin position="579"/>
        <end position="601"/>
    </location>
</feature>
<evidence type="ECO:0000256" key="10">
    <source>
        <dbReference type="SAM" id="Phobius"/>
    </source>
</evidence>
<evidence type="ECO:0000256" key="6">
    <source>
        <dbReference type="ARBA" id="ARBA00023136"/>
    </source>
</evidence>
<keyword evidence="6 10" id="KW-0472">Membrane</keyword>
<feature type="transmembrane region" description="Helical" evidence="10">
    <location>
        <begin position="515"/>
        <end position="536"/>
    </location>
</feature>
<feature type="transmembrane region" description="Helical" evidence="10">
    <location>
        <begin position="364"/>
        <end position="390"/>
    </location>
</feature>
<reference evidence="12" key="1">
    <citation type="journal article" date="2019" name="Int. J. Syst. Evol. Microbiol.">
        <title>The Global Catalogue of Microorganisms (GCM) 10K type strain sequencing project: providing services to taxonomists for standard genome sequencing and annotation.</title>
        <authorList>
            <consortium name="The Broad Institute Genomics Platform"/>
            <consortium name="The Broad Institute Genome Sequencing Center for Infectious Disease"/>
            <person name="Wu L."/>
            <person name="Ma J."/>
        </authorList>
    </citation>
    <scope>NUCLEOTIDE SEQUENCE [LARGE SCALE GENOMIC DNA]</scope>
    <source>
        <strain evidence="12">JCM 18298</strain>
    </source>
</reference>
<dbReference type="NCBIfam" id="NF038066">
    <property type="entry name" value="MptB"/>
    <property type="match status" value="1"/>
</dbReference>
<evidence type="ECO:0000256" key="4">
    <source>
        <dbReference type="ARBA" id="ARBA00022692"/>
    </source>
</evidence>
<dbReference type="NCBIfam" id="TIGR03459">
    <property type="entry name" value="crt_membr"/>
    <property type="match status" value="1"/>
</dbReference>
<feature type="compositionally biased region" description="Basic and acidic residues" evidence="9">
    <location>
        <begin position="562"/>
        <end position="572"/>
    </location>
</feature>
<feature type="transmembrane region" description="Helical" evidence="10">
    <location>
        <begin position="293"/>
        <end position="319"/>
    </location>
</feature>
<sequence>MASPETRAATAAVTDVITPAARASTRHDLRWWLRYSADFLRSQEGHAALLGFVGALMITFGGFGAGAVRKRDPLLEAMHLSWLRFGHGYALSMIFVWIGVLLMITAWVRLGRTTIGLGKHPGAGVTLNELRGIVGIWVFPLLFAVPMFSRDVYSYLAQGALLRDGFDPYKVGPVTNPGVLLDNVSTVWTTTTAPYGPAFLLLGRGITAITGDNVIAGTIAMRLVMLPGLALMLWAVPYLTKHLGGKPTVALWLAVLNPLVLIHLIGGVHNELLMVGLMCAGIALVLERHHALGIVAVAVGVAIKATAGIALPFLVWIWMLHERERRAAQRAGRDPTNLPKDQQPTDAARPTMDMPHPTLMFAKIAGLGLSVFAAVFVIASAVAGVGIGWLTALSGSNKIINWLSLPTMMAHVVTWISPLRLEPVLDVTRLLCEVTMVAVLAATWWKFRHNEREAVLGIVIAFVAIVILSPAALPWYYSWPLALAAGFALSTTTLMLLVGVCTWLMLVFQPDGSIGLYNVWHVAAATFAAVVAAMSLRKVDPLRLRATPPTEERATAPKSGRRTADEADRETGAVDLDSPRTNTAVEDPDTTSVNTRSTDPTPTGAHADSTGTENAPGGEIAGTSDTTTAAPIQP</sequence>
<feature type="transmembrane region" description="Helical" evidence="10">
    <location>
        <begin position="454"/>
        <end position="477"/>
    </location>
</feature>
<feature type="transmembrane region" description="Helical" evidence="10">
    <location>
        <begin position="130"/>
        <end position="148"/>
    </location>
</feature>
<feature type="compositionally biased region" description="Polar residues" evidence="9">
    <location>
        <begin position="623"/>
        <end position="634"/>
    </location>
</feature>
<keyword evidence="12" id="KW-1185">Reference proteome</keyword>
<evidence type="ECO:0000256" key="5">
    <source>
        <dbReference type="ARBA" id="ARBA00022989"/>
    </source>
</evidence>
<dbReference type="RefSeq" id="WP_345496899.1">
    <property type="nucleotide sequence ID" value="NZ_BAABJM010000003.1"/>
</dbReference>
<keyword evidence="2" id="KW-0328">Glycosyltransferase</keyword>
<evidence type="ECO:0000256" key="7">
    <source>
        <dbReference type="ARBA" id="ARBA00043987"/>
    </source>
</evidence>
<dbReference type="Pfam" id="PF26314">
    <property type="entry name" value="MptA_B_family"/>
    <property type="match status" value="1"/>
</dbReference>
<feature type="transmembrane region" description="Helical" evidence="10">
    <location>
        <begin position="89"/>
        <end position="110"/>
    </location>
</feature>
<accession>A0ABP9KKS1</accession>
<feature type="region of interest" description="Disordered" evidence="9">
    <location>
        <begin position="329"/>
        <end position="350"/>
    </location>
</feature>
<comment type="similarity">
    <text evidence="7">Belongs to the MptA/B family.</text>
</comment>
<keyword evidence="5 10" id="KW-1133">Transmembrane helix</keyword>
<evidence type="ECO:0000313" key="12">
    <source>
        <dbReference type="Proteomes" id="UP001500603"/>
    </source>
</evidence>
<feature type="transmembrane region" description="Helical" evidence="10">
    <location>
        <begin position="223"/>
        <end position="240"/>
    </location>
</feature>
<dbReference type="EMBL" id="BAABJM010000003">
    <property type="protein sequence ID" value="GAA5058692.1"/>
    <property type="molecule type" value="Genomic_DNA"/>
</dbReference>
<organism evidence="11 12">
    <name type="scientific">Nocardia callitridis</name>
    <dbReference type="NCBI Taxonomy" id="648753"/>
    <lineage>
        <taxon>Bacteria</taxon>
        <taxon>Bacillati</taxon>
        <taxon>Actinomycetota</taxon>
        <taxon>Actinomycetes</taxon>
        <taxon>Mycobacteriales</taxon>
        <taxon>Nocardiaceae</taxon>
        <taxon>Nocardia</taxon>
    </lineage>
</organism>
<evidence type="ECO:0000256" key="2">
    <source>
        <dbReference type="ARBA" id="ARBA00022676"/>
    </source>
</evidence>
<evidence type="ECO:0000256" key="3">
    <source>
        <dbReference type="ARBA" id="ARBA00022679"/>
    </source>
</evidence>
<evidence type="ECO:0000313" key="11">
    <source>
        <dbReference type="EMBL" id="GAA5058692.1"/>
    </source>
</evidence>
<evidence type="ECO:0000256" key="8">
    <source>
        <dbReference type="NCBIfam" id="TIGR03459"/>
    </source>
</evidence>
<evidence type="ECO:0000256" key="9">
    <source>
        <dbReference type="SAM" id="MobiDB-lite"/>
    </source>
</evidence>
<feature type="region of interest" description="Disordered" evidence="9">
    <location>
        <begin position="545"/>
        <end position="634"/>
    </location>
</feature>
<proteinExistence type="inferred from homology"/>
<protein>
    <recommendedName>
        <fullName evidence="8">Alpha-(1-&gt;6)-mannopyranosyltransferase A</fullName>
    </recommendedName>
</protein>
<feature type="transmembrane region" description="Helical" evidence="10">
    <location>
        <begin position="402"/>
        <end position="421"/>
    </location>
</feature>
<evidence type="ECO:0000256" key="1">
    <source>
        <dbReference type="ARBA" id="ARBA00004141"/>
    </source>
</evidence>
<dbReference type="InterPro" id="IPR017822">
    <property type="entry name" value="MptA-like"/>
</dbReference>
<feature type="transmembrane region" description="Helical" evidence="10">
    <location>
        <begin position="47"/>
        <end position="68"/>
    </location>
</feature>
<feature type="transmembrane region" description="Helical" evidence="10">
    <location>
        <begin position="483"/>
        <end position="508"/>
    </location>
</feature>
<comment type="caution">
    <text evidence="11">The sequence shown here is derived from an EMBL/GenBank/DDBJ whole genome shotgun (WGS) entry which is preliminary data.</text>
</comment>
<dbReference type="InterPro" id="IPR049829">
    <property type="entry name" value="MptA/B-like"/>
</dbReference>